<reference evidence="2 3" key="1">
    <citation type="submission" date="2021-06" db="EMBL/GenBank/DDBJ databases">
        <title>Caerostris extrusa draft genome.</title>
        <authorList>
            <person name="Kono N."/>
            <person name="Arakawa K."/>
        </authorList>
    </citation>
    <scope>NUCLEOTIDE SEQUENCE [LARGE SCALE GENOMIC DNA]</scope>
</reference>
<keyword evidence="3" id="KW-1185">Reference proteome</keyword>
<comment type="caution">
    <text evidence="2">The sequence shown here is derived from an EMBL/GenBank/DDBJ whole genome shotgun (WGS) entry which is preliminary data.</text>
</comment>
<protein>
    <submittedName>
        <fullName evidence="2">Uncharacterized protein</fullName>
    </submittedName>
</protein>
<gene>
    <name evidence="2" type="ORF">CEXT_402201</name>
</gene>
<evidence type="ECO:0000313" key="3">
    <source>
        <dbReference type="Proteomes" id="UP001054945"/>
    </source>
</evidence>
<feature type="region of interest" description="Disordered" evidence="1">
    <location>
        <begin position="95"/>
        <end position="122"/>
    </location>
</feature>
<evidence type="ECO:0000313" key="2">
    <source>
        <dbReference type="EMBL" id="GIY83204.1"/>
    </source>
</evidence>
<proteinExistence type="predicted"/>
<name>A0AAV4WMX1_CAEEX</name>
<sequence length="122" mass="13876">MSNSMPQPAIDYTLSNSIPTSNYLKRSIPNEDFLSVKTNSDKLMNTKISLPDSFMNPCPEEILRTSRNVHHDHISYARAAMVHPSHQTALNDLYFSKNEPPKRNSPSIPTTFGDPREKKFVQ</sequence>
<accession>A0AAV4WMX1</accession>
<organism evidence="2 3">
    <name type="scientific">Caerostris extrusa</name>
    <name type="common">Bark spider</name>
    <name type="synonym">Caerostris bankana</name>
    <dbReference type="NCBI Taxonomy" id="172846"/>
    <lineage>
        <taxon>Eukaryota</taxon>
        <taxon>Metazoa</taxon>
        <taxon>Ecdysozoa</taxon>
        <taxon>Arthropoda</taxon>
        <taxon>Chelicerata</taxon>
        <taxon>Arachnida</taxon>
        <taxon>Araneae</taxon>
        <taxon>Araneomorphae</taxon>
        <taxon>Entelegynae</taxon>
        <taxon>Araneoidea</taxon>
        <taxon>Araneidae</taxon>
        <taxon>Caerostris</taxon>
    </lineage>
</organism>
<evidence type="ECO:0000256" key="1">
    <source>
        <dbReference type="SAM" id="MobiDB-lite"/>
    </source>
</evidence>
<dbReference type="EMBL" id="BPLR01016353">
    <property type="protein sequence ID" value="GIY83204.1"/>
    <property type="molecule type" value="Genomic_DNA"/>
</dbReference>
<dbReference type="Proteomes" id="UP001054945">
    <property type="component" value="Unassembled WGS sequence"/>
</dbReference>
<dbReference type="AlphaFoldDB" id="A0AAV4WMX1"/>